<evidence type="ECO:0000313" key="8">
    <source>
        <dbReference type="Proteomes" id="UP000569914"/>
    </source>
</evidence>
<evidence type="ECO:0000256" key="2">
    <source>
        <dbReference type="ARBA" id="ARBA00022723"/>
    </source>
</evidence>
<dbReference type="Pfam" id="PF00753">
    <property type="entry name" value="Lactamase_B"/>
    <property type="match status" value="1"/>
</dbReference>
<dbReference type="GO" id="GO:0016787">
    <property type="term" value="F:hydrolase activity"/>
    <property type="evidence" value="ECO:0007669"/>
    <property type="project" value="UniProtKB-KW"/>
</dbReference>
<dbReference type="GO" id="GO:0046872">
    <property type="term" value="F:metal ion binding"/>
    <property type="evidence" value="ECO:0007669"/>
    <property type="project" value="UniProtKB-KW"/>
</dbReference>
<feature type="compositionally biased region" description="Basic and acidic residues" evidence="5">
    <location>
        <begin position="225"/>
        <end position="237"/>
    </location>
</feature>
<proteinExistence type="predicted"/>
<evidence type="ECO:0000256" key="1">
    <source>
        <dbReference type="ARBA" id="ARBA00001947"/>
    </source>
</evidence>
<feature type="domain" description="Metallo-beta-lactamase" evidence="6">
    <location>
        <begin position="12"/>
        <end position="206"/>
    </location>
</feature>
<dbReference type="InterPro" id="IPR051453">
    <property type="entry name" value="MBL_Glyoxalase_II"/>
</dbReference>
<accession>A0A7Y9I322</accession>
<keyword evidence="2" id="KW-0479">Metal-binding</keyword>
<evidence type="ECO:0000256" key="3">
    <source>
        <dbReference type="ARBA" id="ARBA00022801"/>
    </source>
</evidence>
<sequence>MLIASFPAGPWQANCYLVAAAAGAECVIIDPGVDAAEGVRSVVAEHELRPVAVLASHGHLDHTYAIADLADSYQVPCWINGADRDLLADPFAAMPPGVDRMLADSGYRTEFAEPERVETLADGDRLTLAGLEFTHVAAPGHTPGSSLLRLPYDDEGFSEVIFSGDVLFAGSIGRTDLPRGNPTRMLETLRTTVIGLPDSAAVLPGHGSQTTMARERATNPYLQPDHLRQEKEQGEHT</sequence>
<dbReference type="AlphaFoldDB" id="A0A7Y9I322"/>
<dbReference type="SUPFAM" id="SSF56281">
    <property type="entry name" value="Metallo-hydrolase/oxidoreductase"/>
    <property type="match status" value="1"/>
</dbReference>
<reference evidence="7 8" key="1">
    <citation type="submission" date="2020-07" db="EMBL/GenBank/DDBJ databases">
        <title>Sequencing the genomes of 1000 actinobacteria strains.</title>
        <authorList>
            <person name="Klenk H.-P."/>
        </authorList>
    </citation>
    <scope>NUCLEOTIDE SEQUENCE [LARGE SCALE GENOMIC DNA]</scope>
    <source>
        <strain evidence="7 8">DSM 22083</strain>
    </source>
</reference>
<evidence type="ECO:0000313" key="7">
    <source>
        <dbReference type="EMBL" id="NYE69130.1"/>
    </source>
</evidence>
<evidence type="ECO:0000256" key="5">
    <source>
        <dbReference type="SAM" id="MobiDB-lite"/>
    </source>
</evidence>
<dbReference type="InterPro" id="IPR001279">
    <property type="entry name" value="Metallo-B-lactamas"/>
</dbReference>
<dbReference type="CDD" id="cd06262">
    <property type="entry name" value="metallo-hydrolase-like_MBL-fold"/>
    <property type="match status" value="1"/>
</dbReference>
<name>A0A7Y9I322_9ACTN</name>
<dbReference type="Proteomes" id="UP000569914">
    <property type="component" value="Unassembled WGS sequence"/>
</dbReference>
<keyword evidence="3 7" id="KW-0378">Hydrolase</keyword>
<protein>
    <submittedName>
        <fullName evidence="7">Glyoxylase-like metal-dependent hydrolase (Beta-lactamase superfamily II)</fullName>
    </submittedName>
</protein>
<dbReference type="PANTHER" id="PTHR46233">
    <property type="entry name" value="HYDROXYACYLGLUTATHIONE HYDROLASE GLOC"/>
    <property type="match status" value="1"/>
</dbReference>
<gene>
    <name evidence="7" type="ORF">BKA15_000459</name>
</gene>
<keyword evidence="8" id="KW-1185">Reference proteome</keyword>
<dbReference type="InterPro" id="IPR036866">
    <property type="entry name" value="RibonucZ/Hydroxyglut_hydro"/>
</dbReference>
<dbReference type="Gene3D" id="3.60.15.10">
    <property type="entry name" value="Ribonuclease Z/Hydroxyacylglutathione hydrolase-like"/>
    <property type="match status" value="1"/>
</dbReference>
<comment type="caution">
    <text evidence="7">The sequence shown here is derived from an EMBL/GenBank/DDBJ whole genome shotgun (WGS) entry which is preliminary data.</text>
</comment>
<keyword evidence="4" id="KW-0862">Zinc</keyword>
<evidence type="ECO:0000256" key="4">
    <source>
        <dbReference type="ARBA" id="ARBA00022833"/>
    </source>
</evidence>
<dbReference type="EMBL" id="JACCBU010000001">
    <property type="protein sequence ID" value="NYE69130.1"/>
    <property type="molecule type" value="Genomic_DNA"/>
</dbReference>
<comment type="cofactor">
    <cofactor evidence="1">
        <name>Zn(2+)</name>
        <dbReference type="ChEBI" id="CHEBI:29105"/>
    </cofactor>
</comment>
<organism evidence="7 8">
    <name type="scientific">Microlunatus parietis</name>
    <dbReference type="NCBI Taxonomy" id="682979"/>
    <lineage>
        <taxon>Bacteria</taxon>
        <taxon>Bacillati</taxon>
        <taxon>Actinomycetota</taxon>
        <taxon>Actinomycetes</taxon>
        <taxon>Propionibacteriales</taxon>
        <taxon>Propionibacteriaceae</taxon>
        <taxon>Microlunatus</taxon>
    </lineage>
</organism>
<dbReference type="RefSeq" id="WP_179747899.1">
    <property type="nucleotide sequence ID" value="NZ_JACCBU010000001.1"/>
</dbReference>
<feature type="region of interest" description="Disordered" evidence="5">
    <location>
        <begin position="204"/>
        <end position="237"/>
    </location>
</feature>
<evidence type="ECO:0000259" key="6">
    <source>
        <dbReference type="SMART" id="SM00849"/>
    </source>
</evidence>
<dbReference type="SMART" id="SM00849">
    <property type="entry name" value="Lactamase_B"/>
    <property type="match status" value="1"/>
</dbReference>
<dbReference type="PANTHER" id="PTHR46233:SF3">
    <property type="entry name" value="HYDROXYACYLGLUTATHIONE HYDROLASE GLOC"/>
    <property type="match status" value="1"/>
</dbReference>